<evidence type="ECO:0000256" key="7">
    <source>
        <dbReference type="SAM" id="MobiDB-lite"/>
    </source>
</evidence>
<feature type="compositionally biased region" description="Low complexity" evidence="7">
    <location>
        <begin position="71"/>
        <end position="80"/>
    </location>
</feature>
<feature type="region of interest" description="Disordered" evidence="7">
    <location>
        <begin position="1"/>
        <end position="22"/>
    </location>
</feature>
<dbReference type="PROSITE" id="PS50114">
    <property type="entry name" value="GATA_ZN_FINGER_2"/>
    <property type="match status" value="2"/>
</dbReference>
<sequence>MHYNHNGEGQVPRNYGEGYPSGMGNEQYQNYMSEHYMQTSSSAPIFPNTYDSGSSGAYPPHDSQYNYAQGYPQPSYSQQSHGAWDGYPQSTGPAPNQAYWSNANQGMPSQYSSQHSSFFDDSVAQVARQGNPLSSRGMGNEGNYSQRSCMRCHTTTSNSWGQDPRTGELLCSACALHRQQRYSTSSSSGQTSQNTESRSSSGRAQSSKAGQKCTHCGTTDTMTWRRDKDKNLICNACGVYAQVLGKERPLSLAPSVYKPRPKSQASQNIRFRHYNPSP</sequence>
<evidence type="ECO:0000256" key="1">
    <source>
        <dbReference type="ARBA" id="ARBA00004123"/>
    </source>
</evidence>
<feature type="region of interest" description="Disordered" evidence="7">
    <location>
        <begin position="182"/>
        <end position="216"/>
    </location>
</feature>
<proteinExistence type="predicted"/>
<protein>
    <recommendedName>
        <fullName evidence="8">GATA-type domain-containing protein</fullName>
    </recommendedName>
</protein>
<dbReference type="SMART" id="SM00401">
    <property type="entry name" value="ZnF_GATA"/>
    <property type="match status" value="2"/>
</dbReference>
<comment type="subcellular location">
    <subcellularLocation>
        <location evidence="1">Nucleus</location>
    </subcellularLocation>
</comment>
<dbReference type="PANTHER" id="PTHR10071">
    <property type="entry name" value="TRANSCRIPTION FACTOR GATA FAMILY MEMBER"/>
    <property type="match status" value="1"/>
</dbReference>
<name>A0ABR1JDU2_9AGAR</name>
<feature type="domain" description="GATA-type" evidence="8">
    <location>
        <begin position="143"/>
        <end position="198"/>
    </location>
</feature>
<dbReference type="InterPro" id="IPR000679">
    <property type="entry name" value="Znf_GATA"/>
</dbReference>
<reference evidence="9 10" key="1">
    <citation type="submission" date="2024-01" db="EMBL/GenBank/DDBJ databases">
        <title>A draft genome for the cacao thread blight pathogen Marasmiellus scandens.</title>
        <authorList>
            <person name="Baruah I.K."/>
            <person name="Leung J."/>
            <person name="Bukari Y."/>
            <person name="Amoako-Attah I."/>
            <person name="Meinhardt L.W."/>
            <person name="Bailey B.A."/>
            <person name="Cohen S.P."/>
        </authorList>
    </citation>
    <scope>NUCLEOTIDE SEQUENCE [LARGE SCALE GENOMIC DNA]</scope>
    <source>
        <strain evidence="9 10">GH-19</strain>
    </source>
</reference>
<organism evidence="9 10">
    <name type="scientific">Marasmiellus scandens</name>
    <dbReference type="NCBI Taxonomy" id="2682957"/>
    <lineage>
        <taxon>Eukaryota</taxon>
        <taxon>Fungi</taxon>
        <taxon>Dikarya</taxon>
        <taxon>Basidiomycota</taxon>
        <taxon>Agaricomycotina</taxon>
        <taxon>Agaricomycetes</taxon>
        <taxon>Agaricomycetidae</taxon>
        <taxon>Agaricales</taxon>
        <taxon>Marasmiineae</taxon>
        <taxon>Omphalotaceae</taxon>
        <taxon>Marasmiellus</taxon>
    </lineage>
</organism>
<feature type="region of interest" description="Disordered" evidence="7">
    <location>
        <begin position="43"/>
        <end position="83"/>
    </location>
</feature>
<keyword evidence="5" id="KW-0539">Nucleus</keyword>
<keyword evidence="3 6" id="KW-0863">Zinc-finger</keyword>
<evidence type="ECO:0000256" key="2">
    <source>
        <dbReference type="ARBA" id="ARBA00022723"/>
    </source>
</evidence>
<evidence type="ECO:0000313" key="10">
    <source>
        <dbReference type="Proteomes" id="UP001498398"/>
    </source>
</evidence>
<dbReference type="InterPro" id="IPR039355">
    <property type="entry name" value="Transcription_factor_GATA"/>
</dbReference>
<accession>A0ABR1JDU2</accession>
<dbReference type="PANTHER" id="PTHR10071:SF281">
    <property type="entry name" value="BOX A-BINDING FACTOR-RELATED"/>
    <property type="match status" value="1"/>
</dbReference>
<comment type="caution">
    <text evidence="9">The sequence shown here is derived from an EMBL/GenBank/DDBJ whole genome shotgun (WGS) entry which is preliminary data.</text>
</comment>
<feature type="region of interest" description="Disordered" evidence="7">
    <location>
        <begin position="252"/>
        <end position="278"/>
    </location>
</feature>
<keyword evidence="10" id="KW-1185">Reference proteome</keyword>
<evidence type="ECO:0000256" key="6">
    <source>
        <dbReference type="PROSITE-ProRule" id="PRU00094"/>
    </source>
</evidence>
<dbReference type="CDD" id="cd00202">
    <property type="entry name" value="ZnF_GATA"/>
    <property type="match status" value="1"/>
</dbReference>
<keyword evidence="4" id="KW-0862">Zinc</keyword>
<dbReference type="SUPFAM" id="SSF57716">
    <property type="entry name" value="Glucocorticoid receptor-like (DNA-binding domain)"/>
    <property type="match status" value="2"/>
</dbReference>
<dbReference type="Proteomes" id="UP001498398">
    <property type="component" value="Unassembled WGS sequence"/>
</dbReference>
<dbReference type="InterPro" id="IPR013088">
    <property type="entry name" value="Znf_NHR/GATA"/>
</dbReference>
<evidence type="ECO:0000256" key="5">
    <source>
        <dbReference type="ARBA" id="ARBA00023242"/>
    </source>
</evidence>
<dbReference type="Gene3D" id="3.30.50.10">
    <property type="entry name" value="Erythroid Transcription Factor GATA-1, subunit A"/>
    <property type="match status" value="2"/>
</dbReference>
<dbReference type="PRINTS" id="PR00619">
    <property type="entry name" value="GATAZNFINGER"/>
</dbReference>
<evidence type="ECO:0000313" key="9">
    <source>
        <dbReference type="EMBL" id="KAK7456503.1"/>
    </source>
</evidence>
<keyword evidence="2" id="KW-0479">Metal-binding</keyword>
<evidence type="ECO:0000259" key="8">
    <source>
        <dbReference type="PROSITE" id="PS50114"/>
    </source>
</evidence>
<feature type="compositionally biased region" description="Polar residues" evidence="7">
    <location>
        <begin position="43"/>
        <end position="55"/>
    </location>
</feature>
<feature type="compositionally biased region" description="Low complexity" evidence="7">
    <location>
        <begin position="182"/>
        <end position="211"/>
    </location>
</feature>
<dbReference type="Pfam" id="PF00320">
    <property type="entry name" value="GATA"/>
    <property type="match status" value="1"/>
</dbReference>
<feature type="domain" description="GATA-type" evidence="8">
    <location>
        <begin position="207"/>
        <end position="260"/>
    </location>
</feature>
<gene>
    <name evidence="9" type="ORF">VKT23_010754</name>
</gene>
<evidence type="ECO:0000256" key="3">
    <source>
        <dbReference type="ARBA" id="ARBA00022771"/>
    </source>
</evidence>
<evidence type="ECO:0000256" key="4">
    <source>
        <dbReference type="ARBA" id="ARBA00022833"/>
    </source>
</evidence>
<dbReference type="EMBL" id="JBANRG010000021">
    <property type="protein sequence ID" value="KAK7456503.1"/>
    <property type="molecule type" value="Genomic_DNA"/>
</dbReference>